<dbReference type="PANTHER" id="PTHR33240:SF15">
    <property type="entry name" value="GAG-PRO-LIKE PROTEIN"/>
    <property type="match status" value="1"/>
</dbReference>
<proteinExistence type="predicted"/>
<dbReference type="InterPro" id="IPR021109">
    <property type="entry name" value="Peptidase_aspartic_dom_sf"/>
</dbReference>
<sequence length="257" mass="29320">MLVDTGSSIDILFLGAYLKLEMSRAQNRPIDTPLVEFTNDTVSPLGVTNLMVTIGEHLKQAMKMVEFTIVDISKGTYNGIIGWQALSEFEVIVFVIHLKMKFATRYGIWEIQGSQEKGRVLEESPEKGRPHEDVRSVPFDEKDTAKVFKIGSTLGEEHEEMLIRILREYRDIFVWEPKDVPGDPGVAVHRLRSLSHEPVIRASSYLKPSRRENSLNGRRIASSPFKSSKPFSNPSSCWEGRWQGMFYISIWQSRSMP</sequence>
<organism evidence="1 2">
    <name type="scientific">Lithospermum erythrorhizon</name>
    <name type="common">Purple gromwell</name>
    <name type="synonym">Lithospermum officinale var. erythrorhizon</name>
    <dbReference type="NCBI Taxonomy" id="34254"/>
    <lineage>
        <taxon>Eukaryota</taxon>
        <taxon>Viridiplantae</taxon>
        <taxon>Streptophyta</taxon>
        <taxon>Embryophyta</taxon>
        <taxon>Tracheophyta</taxon>
        <taxon>Spermatophyta</taxon>
        <taxon>Magnoliopsida</taxon>
        <taxon>eudicotyledons</taxon>
        <taxon>Gunneridae</taxon>
        <taxon>Pentapetalae</taxon>
        <taxon>asterids</taxon>
        <taxon>lamiids</taxon>
        <taxon>Boraginales</taxon>
        <taxon>Boraginaceae</taxon>
        <taxon>Boraginoideae</taxon>
        <taxon>Lithospermeae</taxon>
        <taxon>Lithospermum</taxon>
    </lineage>
</organism>
<dbReference type="Gene3D" id="2.40.70.10">
    <property type="entry name" value="Acid Proteases"/>
    <property type="match status" value="1"/>
</dbReference>
<keyword evidence="2" id="KW-1185">Reference proteome</keyword>
<accession>A0AAV3NSS3</accession>
<dbReference type="AlphaFoldDB" id="A0AAV3NSS3"/>
<gene>
    <name evidence="1" type="ORF">LIER_35570</name>
</gene>
<dbReference type="EMBL" id="BAABME010015678">
    <property type="protein sequence ID" value="GAA0142435.1"/>
    <property type="molecule type" value="Genomic_DNA"/>
</dbReference>
<dbReference type="Proteomes" id="UP001454036">
    <property type="component" value="Unassembled WGS sequence"/>
</dbReference>
<comment type="caution">
    <text evidence="1">The sequence shown here is derived from an EMBL/GenBank/DDBJ whole genome shotgun (WGS) entry which is preliminary data.</text>
</comment>
<name>A0AAV3NSS3_LITER</name>
<dbReference type="PANTHER" id="PTHR33240">
    <property type="entry name" value="OS08G0508500 PROTEIN"/>
    <property type="match status" value="1"/>
</dbReference>
<protein>
    <submittedName>
        <fullName evidence="1">Uncharacterized protein</fullName>
    </submittedName>
</protein>
<evidence type="ECO:0000313" key="2">
    <source>
        <dbReference type="Proteomes" id="UP001454036"/>
    </source>
</evidence>
<evidence type="ECO:0000313" key="1">
    <source>
        <dbReference type="EMBL" id="GAA0142435.1"/>
    </source>
</evidence>
<reference evidence="1 2" key="1">
    <citation type="submission" date="2024-01" db="EMBL/GenBank/DDBJ databases">
        <title>The complete chloroplast genome sequence of Lithospermum erythrorhizon: insights into the phylogenetic relationship among Boraginaceae species and the maternal lineages of purple gromwells.</title>
        <authorList>
            <person name="Okada T."/>
            <person name="Watanabe K."/>
        </authorList>
    </citation>
    <scope>NUCLEOTIDE SEQUENCE [LARGE SCALE GENOMIC DNA]</scope>
</reference>